<dbReference type="PANTHER" id="PTHR47199:SF2">
    <property type="entry name" value="PHOTOSYSTEM II STABILITY_ASSEMBLY FACTOR HCF136, CHLOROPLASTIC"/>
    <property type="match status" value="1"/>
</dbReference>
<accession>A0A1M6EWL4</accession>
<dbReference type="EMBL" id="FQYN01000003">
    <property type="protein sequence ID" value="SHI89769.1"/>
    <property type="molecule type" value="Genomic_DNA"/>
</dbReference>
<dbReference type="InterPro" id="IPR015943">
    <property type="entry name" value="WD40/YVTN_repeat-like_dom_sf"/>
</dbReference>
<dbReference type="CDD" id="cd15482">
    <property type="entry name" value="Sialidase_non-viral"/>
    <property type="match status" value="1"/>
</dbReference>
<dbReference type="SUPFAM" id="SSF110296">
    <property type="entry name" value="Oligoxyloglucan reducing end-specific cellobiohydrolase"/>
    <property type="match status" value="1"/>
</dbReference>
<dbReference type="Gene3D" id="2.130.10.10">
    <property type="entry name" value="YVTN repeat-like/Quinoprotein amine dehydrogenase"/>
    <property type="match status" value="1"/>
</dbReference>
<dbReference type="Proteomes" id="UP000184418">
    <property type="component" value="Unassembled WGS sequence"/>
</dbReference>
<dbReference type="STRING" id="1121955.SAMN02745146_1842"/>
<evidence type="ECO:0000313" key="2">
    <source>
        <dbReference type="EMBL" id="SHI89769.1"/>
    </source>
</evidence>
<feature type="chain" id="PRO_5013155582" evidence="1">
    <location>
        <begin position="35"/>
        <end position="451"/>
    </location>
</feature>
<evidence type="ECO:0000256" key="1">
    <source>
        <dbReference type="SAM" id="SignalP"/>
    </source>
</evidence>
<dbReference type="AlphaFoldDB" id="A0A1M6EWL4"/>
<reference evidence="2 3" key="1">
    <citation type="submission" date="2016-11" db="EMBL/GenBank/DDBJ databases">
        <authorList>
            <person name="Jaros S."/>
            <person name="Januszkiewicz K."/>
            <person name="Wedrychowicz H."/>
        </authorList>
    </citation>
    <scope>NUCLEOTIDE SEQUENCE [LARGE SCALE GENOMIC DNA]</scope>
    <source>
        <strain evidence="2 3">DSM 21074</strain>
    </source>
</reference>
<keyword evidence="1" id="KW-0732">Signal</keyword>
<sequence length="451" mass="47349">MLKNVLIPTFYFRFQPARLLALALLLLLGRSASAQWTLQPFTFDTPDAFAYRFGVVNASVVWALGYDEDATNRSVALTTTGGQSWQLRPVAGLVAEELITGLSATSTTSAWICTASNAAPGGRVLHTTDGGLTWAPQGGTQFATSRPNFVHFFTANDGVAMGDPLNPPADPFDIFVTHNGGTTWSRAASVPVPLPNENGVVLAPAVVGNTIWFATDESRVFRSTDQGNTWTAAVANTTVSEMYALAFQDELHGLTLSVNDATRTLYAHATVDGGLSWQRIFYAGPLLSGGITGVPGTGLLVSVGAGTLGAADLGSSYSADNGFTWTPIETTREHTSVAAFGAGAVWSGALQGSKALGVYRLNATVLSRRPAAALPALQAYPNPGSGTFRLPLPASAATVRVTDALGREVLRRATPAGRPELLLDLRGQAPGLYLLTLETTAGTARQQLVVQ</sequence>
<dbReference type="RefSeq" id="WP_073108049.1">
    <property type="nucleotide sequence ID" value="NZ_FQYN01000003.1"/>
</dbReference>
<dbReference type="OrthoDB" id="610388at2"/>
<organism evidence="2 3">
    <name type="scientific">Hymenobacter daecheongensis DSM 21074</name>
    <dbReference type="NCBI Taxonomy" id="1121955"/>
    <lineage>
        <taxon>Bacteria</taxon>
        <taxon>Pseudomonadati</taxon>
        <taxon>Bacteroidota</taxon>
        <taxon>Cytophagia</taxon>
        <taxon>Cytophagales</taxon>
        <taxon>Hymenobacteraceae</taxon>
        <taxon>Hymenobacter</taxon>
    </lineage>
</organism>
<dbReference type="InterPro" id="IPR026444">
    <property type="entry name" value="Secre_tail"/>
</dbReference>
<gene>
    <name evidence="2" type="ORF">SAMN02745146_1842</name>
</gene>
<keyword evidence="3" id="KW-1185">Reference proteome</keyword>
<dbReference type="NCBIfam" id="TIGR04183">
    <property type="entry name" value="Por_Secre_tail"/>
    <property type="match status" value="1"/>
</dbReference>
<proteinExistence type="predicted"/>
<protein>
    <submittedName>
        <fullName evidence="2">Por secretion system C-terminal sorting domain-containing protein</fullName>
    </submittedName>
</protein>
<evidence type="ECO:0000313" key="3">
    <source>
        <dbReference type="Proteomes" id="UP000184418"/>
    </source>
</evidence>
<name>A0A1M6EWL4_9BACT</name>
<dbReference type="PANTHER" id="PTHR47199">
    <property type="entry name" value="PHOTOSYSTEM II STABILITY/ASSEMBLY FACTOR HCF136, CHLOROPLASTIC"/>
    <property type="match status" value="1"/>
</dbReference>
<feature type="signal peptide" evidence="1">
    <location>
        <begin position="1"/>
        <end position="34"/>
    </location>
</feature>